<organism evidence="1 2">
    <name type="scientific">Paraburkholderia silvatlantica</name>
    <dbReference type="NCBI Taxonomy" id="321895"/>
    <lineage>
        <taxon>Bacteria</taxon>
        <taxon>Pseudomonadati</taxon>
        <taxon>Pseudomonadota</taxon>
        <taxon>Betaproteobacteria</taxon>
        <taxon>Burkholderiales</taxon>
        <taxon>Burkholderiaceae</taxon>
        <taxon>Paraburkholderia</taxon>
    </lineage>
</organism>
<protein>
    <submittedName>
        <fullName evidence="1">Uncharacterized protein</fullName>
    </submittedName>
</protein>
<accession>A0A2V4TGL5</accession>
<reference evidence="1 2" key="1">
    <citation type="submission" date="2018-06" db="EMBL/GenBank/DDBJ databases">
        <title>Genomic Encyclopedia of Type Strains, Phase IV (KMG-V): Genome sequencing to study the core and pangenomes of soil and plant-associated prokaryotes.</title>
        <authorList>
            <person name="Whitman W."/>
        </authorList>
    </citation>
    <scope>NUCLEOTIDE SEQUENCE [LARGE SCALE GENOMIC DNA]</scope>
    <source>
        <strain evidence="1 2">SRCL-318</strain>
    </source>
</reference>
<evidence type="ECO:0000313" key="2">
    <source>
        <dbReference type="Proteomes" id="UP000247772"/>
    </source>
</evidence>
<comment type="caution">
    <text evidence="1">The sequence shown here is derived from an EMBL/GenBank/DDBJ whole genome shotgun (WGS) entry which is preliminary data.</text>
</comment>
<gene>
    <name evidence="1" type="ORF">C7410_109249</name>
</gene>
<dbReference type="EMBL" id="QJSQ01000009">
    <property type="protein sequence ID" value="PYE22951.1"/>
    <property type="molecule type" value="Genomic_DNA"/>
</dbReference>
<dbReference type="AlphaFoldDB" id="A0A2V4TGL5"/>
<sequence length="49" mass="5623">MEETGTTIPSRLTRRNNFLRENPQSCHFVAWESAKHHQGFTEGPISARP</sequence>
<evidence type="ECO:0000313" key="1">
    <source>
        <dbReference type="EMBL" id="PYE22951.1"/>
    </source>
</evidence>
<dbReference type="Proteomes" id="UP000247772">
    <property type="component" value="Unassembled WGS sequence"/>
</dbReference>
<proteinExistence type="predicted"/>
<name>A0A2V4TGL5_9BURK</name>